<reference evidence="2" key="1">
    <citation type="submission" date="2016-01" db="EMBL/GenBank/DDBJ databases">
        <authorList>
            <person name="Mitreva M."/>
            <person name="Pepin K.H."/>
            <person name="Mihindukulasuriya K.A."/>
            <person name="Fulton R."/>
            <person name="Fronick C."/>
            <person name="O'Laughlin M."/>
            <person name="Miner T."/>
            <person name="Herter B."/>
            <person name="Rosa B.A."/>
            <person name="Cordes M."/>
            <person name="Tomlinson C."/>
            <person name="Wollam A."/>
            <person name="Palsikar V.B."/>
            <person name="Mardis E.R."/>
            <person name="Wilson R.K."/>
        </authorList>
    </citation>
    <scope>NUCLEOTIDE SEQUENCE [LARGE SCALE GENOMIC DNA]</scope>
    <source>
        <strain evidence="2">CMW8396</strain>
    </source>
</reference>
<dbReference type="RefSeq" id="WP_008801024.1">
    <property type="nucleotide sequence ID" value="NZ_KQ956539.1"/>
</dbReference>
<protein>
    <submittedName>
        <fullName evidence="1">Uncharacterized protein</fullName>
    </submittedName>
</protein>
<dbReference type="STRING" id="134605.HMPREF3206_00995"/>
<dbReference type="Proteomes" id="UP000070617">
    <property type="component" value="Unassembled WGS sequence"/>
</dbReference>
<dbReference type="PATRIC" id="fig|134605.3.peg.989"/>
<sequence length="118" mass="13890">MADYYEVSLKNLPEITFSCTRGWASFFLFEKIYVKDDMYQRLGEKASEEFSKNHHNIHFDSIGETGDPFVITINSSEELESISKTVKEFYEFTEKKYPALYLGEQIPIEIIYEVNYGR</sequence>
<comment type="caution">
    <text evidence="1">The sequence shown here is derived from an EMBL/GenBank/DDBJ whole genome shotgun (WGS) entry which is preliminary data.</text>
</comment>
<accession>A0A133NDT9</accession>
<organism evidence="1 2">
    <name type="scientific">Fusobacterium equinum</name>
    <dbReference type="NCBI Taxonomy" id="134605"/>
    <lineage>
        <taxon>Bacteria</taxon>
        <taxon>Fusobacteriati</taxon>
        <taxon>Fusobacteriota</taxon>
        <taxon>Fusobacteriia</taxon>
        <taxon>Fusobacteriales</taxon>
        <taxon>Fusobacteriaceae</taxon>
        <taxon>Fusobacterium</taxon>
    </lineage>
</organism>
<evidence type="ECO:0000313" key="2">
    <source>
        <dbReference type="Proteomes" id="UP000070617"/>
    </source>
</evidence>
<dbReference type="AlphaFoldDB" id="A0A133NDT9"/>
<name>A0A133NDT9_9FUSO</name>
<gene>
    <name evidence="1" type="ORF">HMPREF3206_00995</name>
</gene>
<evidence type="ECO:0000313" key="1">
    <source>
        <dbReference type="EMBL" id="KXA14434.1"/>
    </source>
</evidence>
<keyword evidence="2" id="KW-1185">Reference proteome</keyword>
<dbReference type="EMBL" id="LRPX01000046">
    <property type="protein sequence ID" value="KXA14434.1"/>
    <property type="molecule type" value="Genomic_DNA"/>
</dbReference>
<proteinExistence type="predicted"/>